<proteinExistence type="predicted"/>
<evidence type="ECO:0000313" key="2">
    <source>
        <dbReference type="EMBL" id="MCH7414153.1"/>
    </source>
</evidence>
<feature type="signal peptide" evidence="1">
    <location>
        <begin position="1"/>
        <end position="22"/>
    </location>
</feature>
<reference evidence="2" key="1">
    <citation type="submission" date="2022-03" db="EMBL/GenBank/DDBJ databases">
        <title>De novo assembled genomes of Belliella spp. (Cyclobacteriaceae) strains.</title>
        <authorList>
            <person name="Szabo A."/>
            <person name="Korponai K."/>
            <person name="Felfoldi T."/>
        </authorList>
    </citation>
    <scope>NUCLEOTIDE SEQUENCE</scope>
    <source>
        <strain evidence="2">DSM 111903</strain>
    </source>
</reference>
<dbReference type="Gene3D" id="2.60.40.1930">
    <property type="match status" value="1"/>
</dbReference>
<accession>A0ABS9VCI7</accession>
<dbReference type="EMBL" id="JAKZGO010000008">
    <property type="protein sequence ID" value="MCH7414153.1"/>
    <property type="molecule type" value="Genomic_DNA"/>
</dbReference>
<sequence length="644" mass="75636">MKIFFKISFAFYLFLSFHNAFAFQQEKALERSLENFVITTNQDFYLAGDRLWFAMKLMRNHEDYLYSKLAYVEIYDSEQNKIYNEKILLDPDRLAYGDMILPENANSGLYTLFIYTKWMNNFEDFPVSKKQFLVKNPSIEGSETKPVVYFQSPPFKSAKLSLFHTSLSSENIEVLDKNGKSIEILEEVAGMEPYYSLVPLDQPLQVIFQNQKFEVLPSPFWWDPSEYTLEKNGRSNGAFQVVTHNDWEIIEQLDFSNNSSVSLSKERHLENPTFKISVLDENGALVWMYEHQQAKPQTGNVSFPNSVEVGKGFQINFQGFGQDVEQAVLWAKIPDPQPVVNMMRIINDPNWKRVDVEETQTSLASALMNQTNNYEMEYVPMLVYKPWEINFKNNFKNLFRTDKIDIEITEYMMENEINRKVFHEHFGQAEKVSGLSSPFIPDISYVIDEYLAFENLETFLREIVVQTRFRKNRKENTTEIRILDTTDDKVNFKRKPILLVDFYEVKSVEELSKIELHQLDRIEVYYDRNTIDQTNLGEPVGSGMLAFFTKNNDYALKNNLRSEQYLLKDVKVSRKPPVTKAPERFQQHAVNLFKPQFFNPKVKFYRGKAKNSVPYLDYPADLLLESWIFSNDRFEVHKKTIKVL</sequence>
<organism evidence="2 3">
    <name type="scientific">Belliella alkalica</name>
    <dbReference type="NCBI Taxonomy" id="1730871"/>
    <lineage>
        <taxon>Bacteria</taxon>
        <taxon>Pseudomonadati</taxon>
        <taxon>Bacteroidota</taxon>
        <taxon>Cytophagia</taxon>
        <taxon>Cytophagales</taxon>
        <taxon>Cyclobacteriaceae</taxon>
        <taxon>Belliella</taxon>
    </lineage>
</organism>
<evidence type="ECO:0000256" key="1">
    <source>
        <dbReference type="SAM" id="SignalP"/>
    </source>
</evidence>
<name>A0ABS9VCI7_9BACT</name>
<comment type="caution">
    <text evidence="2">The sequence shown here is derived from an EMBL/GenBank/DDBJ whole genome shotgun (WGS) entry which is preliminary data.</text>
</comment>
<dbReference type="Proteomes" id="UP001165430">
    <property type="component" value="Unassembled WGS sequence"/>
</dbReference>
<evidence type="ECO:0000313" key="3">
    <source>
        <dbReference type="Proteomes" id="UP001165430"/>
    </source>
</evidence>
<gene>
    <name evidence="2" type="ORF">MM213_11690</name>
</gene>
<dbReference type="RefSeq" id="WP_241412483.1">
    <property type="nucleotide sequence ID" value="NZ_JAKZGO010000008.1"/>
</dbReference>
<keyword evidence="1" id="KW-0732">Signal</keyword>
<evidence type="ECO:0008006" key="4">
    <source>
        <dbReference type="Google" id="ProtNLM"/>
    </source>
</evidence>
<feature type="chain" id="PRO_5047253572" description="MG2 domain protein" evidence="1">
    <location>
        <begin position="23"/>
        <end position="644"/>
    </location>
</feature>
<keyword evidence="3" id="KW-1185">Reference proteome</keyword>
<protein>
    <recommendedName>
        <fullName evidence="4">MG2 domain protein</fullName>
    </recommendedName>
</protein>